<dbReference type="InterPro" id="IPR035992">
    <property type="entry name" value="Ricin_B-like_lectins"/>
</dbReference>
<reference evidence="2" key="1">
    <citation type="submission" date="2014-11" db="EMBL/GenBank/DDBJ databases">
        <authorList>
            <person name="Otto D Thomas"/>
            <person name="Naeem Raeece"/>
        </authorList>
    </citation>
    <scope>NUCLEOTIDE SEQUENCE</scope>
</reference>
<sequence length="770" mass="83754">MCLQVEGGNVASGTPVVLEPCNDAIASGDGRELFKFNTHSQIVAQAGNGTFCVAAKELASGGYDVLLQPCAGALETKGMFSDFEITHDAQLKVNPTGGDFCIAAIGDKAGTRNVALKKTAIVSKEISSLALGSDPDVMVSFCVPYAVRISRPKGSLTCLVLRTFLPVTLQLDGSSLTTWSSKEFEEGETLEGSITVDLGIPFDVSERPDPLCLAFSTTFLNRRSKIPPSMLLQLSSLEITWSRPAVAYDVYTSEDGTSWSEVVHKIANPLYRTKDSLGYKTAQYVKIVLKEAHPEFALSASGKLAYGIKTLSVMSNRLKTSESCASSVGLAVLKWNLAKLRCPLFSVQRFCPASKVFLVHVGAIDNAAALTLRDSGKSLKDVISSLDEKAKFLEVSYSPMKRCKTINFARANRLAELDGEISTLETKVLSKGGEGVGKKLGDSRYNSAEDCKKVKLDNPEAQTGFFWIQHRCSSFPAKVYCDMAKENSIYVYKGESQDVPGDMVNKYISDPSDVEYQCARVGMEPLTITSSDIAEVFTALTRMGFDKKKAFVRKNAVGLNTQTGKLEYFDFPSEPIGAVVCMKAEETEQYKLMSCTASPNDFPELFPDDTAEAVVRCPKRCSTYLEIGTVIGTGTYKDDSSICMSALHYGVLSTGGLVKVSMGKGLSRYDGSESNGIKSKTYFKEKAKRSFVLHRVKETCPMDKLKAKLRAAPAPPAISLLEHVKSEMSLLNPKSGPFDTTYQIEEVQRRLETMAASIDSQTVSVLSANR</sequence>
<dbReference type="SUPFAM" id="SSF50370">
    <property type="entry name" value="Ricin B-like lectins"/>
    <property type="match status" value="1"/>
</dbReference>
<dbReference type="EMBL" id="CDMZ01001408">
    <property type="protein sequence ID" value="CEM32101.1"/>
    <property type="molecule type" value="Genomic_DNA"/>
</dbReference>
<dbReference type="InterPro" id="IPR008979">
    <property type="entry name" value="Galactose-bd-like_sf"/>
</dbReference>
<dbReference type="PANTHER" id="PTHR31331">
    <property type="entry name" value="LCCL DOMAIN PROTEIN (AFU_ORTHOLOGUE AFUA_5G08630)"/>
    <property type="match status" value="1"/>
</dbReference>
<dbReference type="Gene3D" id="2.60.120.1000">
    <property type="match status" value="1"/>
</dbReference>
<organism evidence="2">
    <name type="scientific">Chromera velia CCMP2878</name>
    <dbReference type="NCBI Taxonomy" id="1169474"/>
    <lineage>
        <taxon>Eukaryota</taxon>
        <taxon>Sar</taxon>
        <taxon>Alveolata</taxon>
        <taxon>Colpodellida</taxon>
        <taxon>Chromeraceae</taxon>
        <taxon>Chromera</taxon>
    </lineage>
</organism>
<dbReference type="InterPro" id="IPR004043">
    <property type="entry name" value="LCCL"/>
</dbReference>
<protein>
    <recommendedName>
        <fullName evidence="1">LCCL domain-containing protein</fullName>
    </recommendedName>
</protein>
<dbReference type="PROSITE" id="PS50231">
    <property type="entry name" value="RICIN_B_LECTIN"/>
    <property type="match status" value="1"/>
</dbReference>
<evidence type="ECO:0000313" key="2">
    <source>
        <dbReference type="EMBL" id="CEM32101.1"/>
    </source>
</evidence>
<dbReference type="Pfam" id="PF03815">
    <property type="entry name" value="LCCL"/>
    <property type="match status" value="1"/>
</dbReference>
<dbReference type="PROSITE" id="PS50820">
    <property type="entry name" value="LCCL"/>
    <property type="match status" value="1"/>
</dbReference>
<dbReference type="Gene3D" id="2.60.120.260">
    <property type="entry name" value="Galactose-binding domain-like"/>
    <property type="match status" value="1"/>
</dbReference>
<gene>
    <name evidence="2" type="ORF">Cvel_22769</name>
</gene>
<dbReference type="AlphaFoldDB" id="A0A0G4GP62"/>
<dbReference type="Gene3D" id="2.170.130.20">
    <property type="entry name" value="LCCL-like domain"/>
    <property type="match status" value="1"/>
</dbReference>
<dbReference type="SMART" id="SM00603">
    <property type="entry name" value="LCCL"/>
    <property type="match status" value="1"/>
</dbReference>
<dbReference type="SUPFAM" id="SSF49785">
    <property type="entry name" value="Galactose-binding domain-like"/>
    <property type="match status" value="1"/>
</dbReference>
<dbReference type="PANTHER" id="PTHR31331:SF1">
    <property type="entry name" value="CYSTEINE RICH SECRETORY PROTEIN LCCL DOMAIN CONTAINING 2"/>
    <property type="match status" value="1"/>
</dbReference>
<name>A0A0G4GP62_9ALVE</name>
<dbReference type="VEuPathDB" id="CryptoDB:Cvel_22769"/>
<proteinExistence type="predicted"/>
<dbReference type="Gene3D" id="2.80.10.50">
    <property type="match status" value="1"/>
</dbReference>
<accession>A0A0G4GP62</accession>
<dbReference type="InterPro" id="IPR036609">
    <property type="entry name" value="LCCL_sf"/>
</dbReference>
<evidence type="ECO:0000259" key="1">
    <source>
        <dbReference type="PROSITE" id="PS50820"/>
    </source>
</evidence>
<dbReference type="InterPro" id="IPR051957">
    <property type="entry name" value="CRISP-LCCL_domain"/>
</dbReference>
<feature type="domain" description="LCCL" evidence="1">
    <location>
        <begin position="589"/>
        <end position="679"/>
    </location>
</feature>
<dbReference type="SUPFAM" id="SSF69848">
    <property type="entry name" value="LCCL domain"/>
    <property type="match status" value="1"/>
</dbReference>
<dbReference type="PhylomeDB" id="A0A0G4GP62"/>